<dbReference type="OrthoDB" id="2745769at2759"/>
<dbReference type="AlphaFoldDB" id="R7S753"/>
<sequence length="568" mass="64218">MLAGDGNTFLATCMDHPDDLRAISKLSLVRINYDVREHIMSFLPGSSLSALAMTCRYFSEAAFPSLCRLAWLPFCLHEDLLSFRSFLRIGSSTHRWQYIRKLDFRLRWLTSEPLHEITELTKLSHDCDHPESMMDVLLHTLRACRNLESLHILNVDLCNEHDTQVLYQIISTLPALAKLRMELPQDVTDRMLRKLAKPHLRTLAFYHRMNYDAGAPELIQHLCSLRQSLVELCLPKFHDCVFPPGVVFPYAQRLTIGFPGPTPQSLPDVLRQSFPNLLHLRMAGSAPWHSSTSEAGRAQLESLREHHEREWRSKPNAWPALASLSCDRKTSESGLYGLAIPRHIPYLSVRFDGSADRWDTKTARIHASRSAVLVTDVRPFCVELRMTILSHQSFRTMASEDDTACLEFNILHTPAYPSPLLRFVLTIERDVVATKGETATDALCRELPQLSLTHLLIRHCGEPPELRALLGENDMLAQQERMAAINASAHETASVLVEASRTLRWVGIQTHGQALRSWEVLRMPPNSSASDAAQLKTAAVLQELDEHDGQKVLVTEGMVDVELSFVPL</sequence>
<protein>
    <recommendedName>
        <fullName evidence="3">F-box domain-containing protein</fullName>
    </recommendedName>
</protein>
<organism evidence="1 2">
    <name type="scientific">Trametes versicolor (strain FP-101664)</name>
    <name type="common">White-rot fungus</name>
    <name type="synonym">Coriolus versicolor</name>
    <dbReference type="NCBI Taxonomy" id="717944"/>
    <lineage>
        <taxon>Eukaryota</taxon>
        <taxon>Fungi</taxon>
        <taxon>Dikarya</taxon>
        <taxon>Basidiomycota</taxon>
        <taxon>Agaricomycotina</taxon>
        <taxon>Agaricomycetes</taxon>
        <taxon>Polyporales</taxon>
        <taxon>Polyporaceae</taxon>
        <taxon>Trametes</taxon>
    </lineage>
</organism>
<keyword evidence="2" id="KW-1185">Reference proteome</keyword>
<dbReference type="InterPro" id="IPR032675">
    <property type="entry name" value="LRR_dom_sf"/>
</dbReference>
<dbReference type="RefSeq" id="XP_008045321.1">
    <property type="nucleotide sequence ID" value="XM_008047130.1"/>
</dbReference>
<proteinExistence type="predicted"/>
<dbReference type="OMA" id="EHHEREW"/>
<evidence type="ECO:0000313" key="1">
    <source>
        <dbReference type="EMBL" id="EIW51771.1"/>
    </source>
</evidence>
<dbReference type="SUPFAM" id="SSF52047">
    <property type="entry name" value="RNI-like"/>
    <property type="match status" value="1"/>
</dbReference>
<name>R7S753_TRAVS</name>
<dbReference type="GeneID" id="19417333"/>
<evidence type="ECO:0000313" key="2">
    <source>
        <dbReference type="Proteomes" id="UP000054317"/>
    </source>
</evidence>
<evidence type="ECO:0008006" key="3">
    <source>
        <dbReference type="Google" id="ProtNLM"/>
    </source>
</evidence>
<dbReference type="Gene3D" id="3.80.10.10">
    <property type="entry name" value="Ribonuclease Inhibitor"/>
    <property type="match status" value="1"/>
</dbReference>
<reference evidence="2" key="1">
    <citation type="journal article" date="2012" name="Science">
        <title>The Paleozoic origin of enzymatic lignin decomposition reconstructed from 31 fungal genomes.</title>
        <authorList>
            <person name="Floudas D."/>
            <person name="Binder M."/>
            <person name="Riley R."/>
            <person name="Barry K."/>
            <person name="Blanchette R.A."/>
            <person name="Henrissat B."/>
            <person name="Martinez A.T."/>
            <person name="Otillar R."/>
            <person name="Spatafora J.W."/>
            <person name="Yadav J.S."/>
            <person name="Aerts A."/>
            <person name="Benoit I."/>
            <person name="Boyd A."/>
            <person name="Carlson A."/>
            <person name="Copeland A."/>
            <person name="Coutinho P.M."/>
            <person name="de Vries R.P."/>
            <person name="Ferreira P."/>
            <person name="Findley K."/>
            <person name="Foster B."/>
            <person name="Gaskell J."/>
            <person name="Glotzer D."/>
            <person name="Gorecki P."/>
            <person name="Heitman J."/>
            <person name="Hesse C."/>
            <person name="Hori C."/>
            <person name="Igarashi K."/>
            <person name="Jurgens J.A."/>
            <person name="Kallen N."/>
            <person name="Kersten P."/>
            <person name="Kohler A."/>
            <person name="Kuees U."/>
            <person name="Kumar T.K.A."/>
            <person name="Kuo A."/>
            <person name="LaButti K."/>
            <person name="Larrondo L.F."/>
            <person name="Lindquist E."/>
            <person name="Ling A."/>
            <person name="Lombard V."/>
            <person name="Lucas S."/>
            <person name="Lundell T."/>
            <person name="Martin R."/>
            <person name="McLaughlin D.J."/>
            <person name="Morgenstern I."/>
            <person name="Morin E."/>
            <person name="Murat C."/>
            <person name="Nagy L.G."/>
            <person name="Nolan M."/>
            <person name="Ohm R.A."/>
            <person name="Patyshakuliyeva A."/>
            <person name="Rokas A."/>
            <person name="Ruiz-Duenas F.J."/>
            <person name="Sabat G."/>
            <person name="Salamov A."/>
            <person name="Samejima M."/>
            <person name="Schmutz J."/>
            <person name="Slot J.C."/>
            <person name="St John F."/>
            <person name="Stenlid J."/>
            <person name="Sun H."/>
            <person name="Sun S."/>
            <person name="Syed K."/>
            <person name="Tsang A."/>
            <person name="Wiebenga A."/>
            <person name="Young D."/>
            <person name="Pisabarro A."/>
            <person name="Eastwood D.C."/>
            <person name="Martin F."/>
            <person name="Cullen D."/>
            <person name="Grigoriev I.V."/>
            <person name="Hibbett D.S."/>
        </authorList>
    </citation>
    <scope>NUCLEOTIDE SEQUENCE [LARGE SCALE GENOMIC DNA]</scope>
    <source>
        <strain evidence="2">FP-101664</strain>
    </source>
</reference>
<gene>
    <name evidence="1" type="ORF">TRAVEDRAFT_54197</name>
</gene>
<accession>R7S753</accession>
<dbReference type="EMBL" id="JH711798">
    <property type="protein sequence ID" value="EIW51771.1"/>
    <property type="molecule type" value="Genomic_DNA"/>
</dbReference>
<dbReference type="KEGG" id="tvs:TRAVEDRAFT_54197"/>
<dbReference type="Proteomes" id="UP000054317">
    <property type="component" value="Unassembled WGS sequence"/>
</dbReference>